<sequence length="247" mass="26073">MTDSKKVALVTGASRGIGAAVADNLGEQGFIVVGTATSENGANAITERLHSKGIEGKGYCLNVTDAESIKATLAAIKEDYSDPAVLVNNAGITKDNLFLRMKDEEWQSVLDTNLTSVFAMSKAVIKSMTRARYGRIINISSVVGSMGNAGQANYCAAKAGVEGFTRSLAREIGSRSITVNSVAPGFIQTDMTHELPENVKETLLKQIPLARLGLPDEIAHAVAFLASDNASYITGETLHVNGGMYMG</sequence>
<proteinExistence type="inferred from homology"/>
<dbReference type="PRINTS" id="PR00080">
    <property type="entry name" value="SDRFAMILY"/>
</dbReference>
<keyword evidence="4" id="KW-0521">NADP</keyword>
<reference evidence="7" key="1">
    <citation type="journal article" date="2019" name="Int. J. Syst. Evol. Microbiol.">
        <title>The Global Catalogue of Microorganisms (GCM) 10K type strain sequencing project: providing services to taxonomists for standard genome sequencing and annotation.</title>
        <authorList>
            <consortium name="The Broad Institute Genomics Platform"/>
            <consortium name="The Broad Institute Genome Sequencing Center for Infectious Disease"/>
            <person name="Wu L."/>
            <person name="Ma J."/>
        </authorList>
    </citation>
    <scope>NUCLEOTIDE SEQUENCE [LARGE SCALE GENOMIC DNA]</scope>
    <source>
        <strain evidence="7">CECT 8288</strain>
    </source>
</reference>
<keyword evidence="4" id="KW-0276">Fatty acid metabolism</keyword>
<comment type="pathway">
    <text evidence="4">Lipid metabolism; fatty acid biosynthesis.</text>
</comment>
<dbReference type="PROSITE" id="PS00061">
    <property type="entry name" value="ADH_SHORT"/>
    <property type="match status" value="1"/>
</dbReference>
<dbReference type="NCBIfam" id="TIGR01830">
    <property type="entry name" value="3oxo_ACP_reduc"/>
    <property type="match status" value="1"/>
</dbReference>
<dbReference type="EMBL" id="JBHRYN010000005">
    <property type="protein sequence ID" value="MFC3700567.1"/>
    <property type="molecule type" value="Genomic_DNA"/>
</dbReference>
<dbReference type="InterPro" id="IPR020904">
    <property type="entry name" value="Sc_DH/Rdtase_CS"/>
</dbReference>
<dbReference type="NCBIfam" id="NF009466">
    <property type="entry name" value="PRK12826.1-2"/>
    <property type="match status" value="1"/>
</dbReference>
<comment type="caution">
    <text evidence="6">The sequence shown here is derived from an EMBL/GenBank/DDBJ whole genome shotgun (WGS) entry which is preliminary data.</text>
</comment>
<dbReference type="SUPFAM" id="SSF51735">
    <property type="entry name" value="NAD(P)-binding Rossmann-fold domains"/>
    <property type="match status" value="1"/>
</dbReference>
<comment type="similarity">
    <text evidence="2 4">Belongs to the short-chain dehydrogenases/reductases (SDR) family.</text>
</comment>
<keyword evidence="4" id="KW-0443">Lipid metabolism</keyword>
<dbReference type="InterPro" id="IPR050259">
    <property type="entry name" value="SDR"/>
</dbReference>
<dbReference type="SMART" id="SM00822">
    <property type="entry name" value="PKS_KR"/>
    <property type="match status" value="1"/>
</dbReference>
<evidence type="ECO:0000256" key="1">
    <source>
        <dbReference type="ARBA" id="ARBA00002607"/>
    </source>
</evidence>
<comment type="catalytic activity">
    <reaction evidence="4">
        <text>a (3R)-hydroxyacyl-[ACP] + NADP(+) = a 3-oxoacyl-[ACP] + NADPH + H(+)</text>
        <dbReference type="Rhea" id="RHEA:17397"/>
        <dbReference type="Rhea" id="RHEA-COMP:9916"/>
        <dbReference type="Rhea" id="RHEA-COMP:9945"/>
        <dbReference type="ChEBI" id="CHEBI:15378"/>
        <dbReference type="ChEBI" id="CHEBI:57783"/>
        <dbReference type="ChEBI" id="CHEBI:58349"/>
        <dbReference type="ChEBI" id="CHEBI:78776"/>
        <dbReference type="ChEBI" id="CHEBI:78827"/>
        <dbReference type="EC" id="1.1.1.100"/>
    </reaction>
</comment>
<evidence type="ECO:0000259" key="5">
    <source>
        <dbReference type="SMART" id="SM00822"/>
    </source>
</evidence>
<evidence type="ECO:0000256" key="3">
    <source>
        <dbReference type="ARBA" id="ARBA00023002"/>
    </source>
</evidence>
<keyword evidence="4" id="KW-0444">Lipid biosynthesis</keyword>
<dbReference type="PANTHER" id="PTHR42879">
    <property type="entry name" value="3-OXOACYL-(ACYL-CARRIER-PROTEIN) REDUCTASE"/>
    <property type="match status" value="1"/>
</dbReference>
<evidence type="ECO:0000313" key="6">
    <source>
        <dbReference type="EMBL" id="MFC3700567.1"/>
    </source>
</evidence>
<organism evidence="6 7">
    <name type="scientific">Reinekea marina</name>
    <dbReference type="NCBI Taxonomy" id="1310421"/>
    <lineage>
        <taxon>Bacteria</taxon>
        <taxon>Pseudomonadati</taxon>
        <taxon>Pseudomonadota</taxon>
        <taxon>Gammaproteobacteria</taxon>
        <taxon>Oceanospirillales</taxon>
        <taxon>Saccharospirillaceae</taxon>
        <taxon>Reinekea</taxon>
    </lineage>
</organism>
<dbReference type="Pfam" id="PF13561">
    <property type="entry name" value="adh_short_C2"/>
    <property type="match status" value="1"/>
</dbReference>
<comment type="subunit">
    <text evidence="4">Homotetramer.</text>
</comment>
<dbReference type="InterPro" id="IPR011284">
    <property type="entry name" value="3oxo_ACP_reduc"/>
</dbReference>
<accession>A0ABV7WNM5</accession>
<dbReference type="PANTHER" id="PTHR42879:SF2">
    <property type="entry name" value="3-OXOACYL-[ACYL-CARRIER-PROTEIN] REDUCTASE FABG"/>
    <property type="match status" value="1"/>
</dbReference>
<dbReference type="NCBIfam" id="NF004197">
    <property type="entry name" value="PRK05653.1-1"/>
    <property type="match status" value="1"/>
</dbReference>
<dbReference type="CDD" id="cd05333">
    <property type="entry name" value="BKR_SDR_c"/>
    <property type="match status" value="1"/>
</dbReference>
<name>A0ABV7WNM5_9GAMM</name>
<dbReference type="Gene3D" id="3.40.50.720">
    <property type="entry name" value="NAD(P)-binding Rossmann-like Domain"/>
    <property type="match status" value="1"/>
</dbReference>
<dbReference type="NCBIfam" id="NF009464">
    <property type="entry name" value="PRK12824.1"/>
    <property type="match status" value="1"/>
</dbReference>
<evidence type="ECO:0000256" key="2">
    <source>
        <dbReference type="ARBA" id="ARBA00006484"/>
    </source>
</evidence>
<dbReference type="InterPro" id="IPR036291">
    <property type="entry name" value="NAD(P)-bd_dom_sf"/>
</dbReference>
<dbReference type="Proteomes" id="UP001595710">
    <property type="component" value="Unassembled WGS sequence"/>
</dbReference>
<dbReference type="PRINTS" id="PR00081">
    <property type="entry name" value="GDHRDH"/>
</dbReference>
<dbReference type="InterPro" id="IPR057326">
    <property type="entry name" value="KR_dom"/>
</dbReference>
<protein>
    <recommendedName>
        <fullName evidence="4">3-oxoacyl-[acyl-carrier-protein] reductase</fullName>
        <ecNumber evidence="4">1.1.1.100</ecNumber>
    </recommendedName>
</protein>
<comment type="function">
    <text evidence="1 4">Catalyzes the NADPH-dependent reduction of beta-ketoacyl-ACP substrates to beta-hydroxyacyl-ACP products, the first reductive step in the elongation cycle of fatty acid biosynthesis.</text>
</comment>
<evidence type="ECO:0000313" key="7">
    <source>
        <dbReference type="Proteomes" id="UP001595710"/>
    </source>
</evidence>
<evidence type="ECO:0000256" key="4">
    <source>
        <dbReference type="RuleBase" id="RU366074"/>
    </source>
</evidence>
<dbReference type="InterPro" id="IPR002347">
    <property type="entry name" value="SDR_fam"/>
</dbReference>
<keyword evidence="7" id="KW-1185">Reference proteome</keyword>
<dbReference type="RefSeq" id="WP_290281879.1">
    <property type="nucleotide sequence ID" value="NZ_JAUFQI010000001.1"/>
</dbReference>
<feature type="domain" description="Ketoreductase" evidence="5">
    <location>
        <begin position="6"/>
        <end position="185"/>
    </location>
</feature>
<gene>
    <name evidence="6" type="primary">fabG</name>
    <name evidence="6" type="ORF">ACFOND_02865</name>
</gene>
<keyword evidence="3 4" id="KW-0560">Oxidoreductase</keyword>
<dbReference type="EC" id="1.1.1.100" evidence="4"/>
<keyword evidence="4" id="KW-0275">Fatty acid biosynthesis</keyword>
<dbReference type="GO" id="GO:0004316">
    <property type="term" value="F:3-oxoacyl-[acyl-carrier-protein] reductase (NADPH) activity"/>
    <property type="evidence" value="ECO:0007669"/>
    <property type="project" value="UniProtKB-EC"/>
</dbReference>